<evidence type="ECO:0000313" key="2">
    <source>
        <dbReference type="Proteomes" id="UP001181247"/>
    </source>
</evidence>
<dbReference type="AlphaFoldDB" id="A0AAE4IJP6"/>
<sequence>MHIDFAPPSNGTYNNAGSSRQLANYLEHKDLERMEKGIYTEDFFNLADDNIYKSKVIKDIDSNIGQLLKTGAKFYAIHVSPSEKELRAMGNTEQEQAEAMKRYIREVFIPEYASNFNKELSASDIKFYGKIHFDRSRSNNKLNIHCHLIVSRKDQTNKKKLSPLTNHKNTKNGIIKGGFNRKHLFQRAEQGFDKLFSYNRQQSESFDFHNIMKNGPTSEQLKVQEQEILFCERKKGINQENLLSINLENKKTNYHRFNTNSNIVIQKECHISINIISNATLESSFPSKDEKQTKKKRRKGVDLNFLCIYVLNSKSKTSN</sequence>
<dbReference type="RefSeq" id="WP_315977244.1">
    <property type="nucleotide sequence ID" value="NZ_JAWDEU010000002.1"/>
</dbReference>
<dbReference type="InterPro" id="IPR043766">
    <property type="entry name" value="BfmA-like"/>
</dbReference>
<organism evidence="1 2">
    <name type="scientific">Bacteroides uniformis</name>
    <dbReference type="NCBI Taxonomy" id="820"/>
    <lineage>
        <taxon>Bacteria</taxon>
        <taxon>Pseudomonadati</taxon>
        <taxon>Bacteroidota</taxon>
        <taxon>Bacteroidia</taxon>
        <taxon>Bacteroidales</taxon>
        <taxon>Bacteroidaceae</taxon>
        <taxon>Bacteroides</taxon>
    </lineage>
</organism>
<comment type="caution">
    <text evidence="1">The sequence shown here is derived from an EMBL/GenBank/DDBJ whole genome shotgun (WGS) entry which is preliminary data.</text>
</comment>
<gene>
    <name evidence="1" type="ORF">RVH16_19165</name>
</gene>
<accession>A0AAE4IJP6</accession>
<protein>
    <submittedName>
        <fullName evidence="1">DUF5712 family protein</fullName>
    </submittedName>
</protein>
<proteinExistence type="predicted"/>
<name>A0AAE4IJP6_BACUN</name>
<reference evidence="1" key="1">
    <citation type="submission" date="2023-10" db="EMBL/GenBank/DDBJ databases">
        <title>Genome of Potential pathogenic bacteria in Crohn's disease.</title>
        <authorList>
            <person name="Rodriguez-Palacios A."/>
        </authorList>
    </citation>
    <scope>NUCLEOTIDE SEQUENCE</scope>
    <source>
        <strain evidence="1">CavFT-hAR50</strain>
    </source>
</reference>
<evidence type="ECO:0000313" key="1">
    <source>
        <dbReference type="EMBL" id="MDU0246809.1"/>
    </source>
</evidence>
<dbReference type="EMBL" id="JAWDEU010000002">
    <property type="protein sequence ID" value="MDU0246809.1"/>
    <property type="molecule type" value="Genomic_DNA"/>
</dbReference>
<dbReference type="Proteomes" id="UP001181247">
    <property type="component" value="Unassembled WGS sequence"/>
</dbReference>
<dbReference type="Pfam" id="PF18976">
    <property type="entry name" value="DUF5712"/>
    <property type="match status" value="1"/>
</dbReference>